<evidence type="ECO:0000313" key="1">
    <source>
        <dbReference type="EMBL" id="MBP2038310.1"/>
    </source>
</evidence>
<name>A0ABS4L8C0_STRAV</name>
<dbReference type="Proteomes" id="UP001519310">
    <property type="component" value="Unassembled WGS sequence"/>
</dbReference>
<accession>A0ABS4L8C0</accession>
<sequence length="49" mass="5541">MDQAISLWRGQVLEGLRGIPAFESLGRRSTWETSTPTYGWRCKAVRCIG</sequence>
<reference evidence="1 2" key="1">
    <citation type="submission" date="2021-03" db="EMBL/GenBank/DDBJ databases">
        <title>Genomic Encyclopedia of Type Strains, Phase IV (KMG-IV): sequencing the most valuable type-strain genomes for metagenomic binning, comparative biology and taxonomic classification.</title>
        <authorList>
            <person name="Goeker M."/>
        </authorList>
    </citation>
    <scope>NUCLEOTIDE SEQUENCE [LARGE SCALE GENOMIC DNA]</scope>
    <source>
        <strain evidence="1 2">DSM 40526</strain>
    </source>
</reference>
<gene>
    <name evidence="1" type="ORF">J2Z77_004117</name>
</gene>
<dbReference type="EMBL" id="JAGGLQ010000007">
    <property type="protein sequence ID" value="MBP2038310.1"/>
    <property type="molecule type" value="Genomic_DNA"/>
</dbReference>
<protein>
    <submittedName>
        <fullName evidence="1">Uncharacterized protein</fullName>
    </submittedName>
</protein>
<keyword evidence="2" id="KW-1185">Reference proteome</keyword>
<evidence type="ECO:0000313" key="2">
    <source>
        <dbReference type="Proteomes" id="UP001519310"/>
    </source>
</evidence>
<proteinExistence type="predicted"/>
<organism evidence="1 2">
    <name type="scientific">Streptomyces avidinii</name>
    <dbReference type="NCBI Taxonomy" id="1895"/>
    <lineage>
        <taxon>Bacteria</taxon>
        <taxon>Bacillati</taxon>
        <taxon>Actinomycetota</taxon>
        <taxon>Actinomycetes</taxon>
        <taxon>Kitasatosporales</taxon>
        <taxon>Streptomycetaceae</taxon>
        <taxon>Streptomyces</taxon>
    </lineage>
</organism>
<comment type="caution">
    <text evidence="1">The sequence shown here is derived from an EMBL/GenBank/DDBJ whole genome shotgun (WGS) entry which is preliminary data.</text>
</comment>